<dbReference type="EMBL" id="SCEB01214533">
    <property type="protein sequence ID" value="RXM34819.1"/>
    <property type="molecule type" value="Genomic_DNA"/>
</dbReference>
<keyword evidence="3 4" id="KW-0539">Nucleus</keyword>
<dbReference type="InterPro" id="IPR036431">
    <property type="entry name" value="ARID_dom_sf"/>
</dbReference>
<dbReference type="AlphaFoldDB" id="A0A444UI28"/>
<evidence type="ECO:0000256" key="4">
    <source>
        <dbReference type="RuleBase" id="RU369100"/>
    </source>
</evidence>
<sequence length="210" mass="23151">MPAPLTADTAVLAIIQIQNGSLAWSDEADGGRGRGGGEASRDFAKLYELDGDPKRKEFLDDLFTFMQKRGRITRTTLCQWILIINSQKLKPDRPVPRGREGVMGELLQYMKYLYPYECEKKGLSSPVELQAAIDSNRREGRRPSYTSTLFGYSPTPSGAPHILSPPKMHLPNNGLHLSPGQPMKKGTAPRVASDVQRSAVLSELLNTGPD</sequence>
<keyword evidence="1 4" id="KW-0805">Transcription regulation</keyword>
<dbReference type="InterPro" id="IPR045147">
    <property type="entry name" value="ARI3A/B/C"/>
</dbReference>
<comment type="caution">
    <text evidence="6">The sequence shown here is derived from an EMBL/GenBank/DDBJ whole genome shotgun (WGS) entry which is preliminary data.</text>
</comment>
<evidence type="ECO:0000313" key="6">
    <source>
        <dbReference type="EMBL" id="RXM34819.1"/>
    </source>
</evidence>
<keyword evidence="4" id="KW-0238">DNA-binding</keyword>
<evidence type="ECO:0000256" key="1">
    <source>
        <dbReference type="ARBA" id="ARBA00023015"/>
    </source>
</evidence>
<protein>
    <recommendedName>
        <fullName evidence="4">AT-rich interactive domain-containing protein 3</fullName>
        <shortName evidence="4">ARID domain-containing protein</shortName>
    </recommendedName>
</protein>
<organism evidence="6 7">
    <name type="scientific">Acipenser ruthenus</name>
    <name type="common">Sterlet sturgeon</name>
    <dbReference type="NCBI Taxonomy" id="7906"/>
    <lineage>
        <taxon>Eukaryota</taxon>
        <taxon>Metazoa</taxon>
        <taxon>Chordata</taxon>
        <taxon>Craniata</taxon>
        <taxon>Vertebrata</taxon>
        <taxon>Euteleostomi</taxon>
        <taxon>Actinopterygii</taxon>
        <taxon>Chondrostei</taxon>
        <taxon>Acipenseriformes</taxon>
        <taxon>Acipenseridae</taxon>
        <taxon>Acipenser</taxon>
    </lineage>
</organism>
<name>A0A444UI28_ACIRT</name>
<dbReference type="GO" id="GO:0003677">
    <property type="term" value="F:DNA binding"/>
    <property type="evidence" value="ECO:0007669"/>
    <property type="project" value="UniProtKB-UniRule"/>
</dbReference>
<dbReference type="GO" id="GO:0005634">
    <property type="term" value="C:nucleus"/>
    <property type="evidence" value="ECO:0007669"/>
    <property type="project" value="UniProtKB-SubCell"/>
</dbReference>
<comment type="function">
    <text evidence="4">Transcription factor.</text>
</comment>
<dbReference type="PANTHER" id="PTHR15348">
    <property type="entry name" value="AT-RICH INTERACTIVE DOMAIN-CONTAINING PROTEIN ARID DOMAIN- CONTAINING PROTEIN DEAD RINGER PROTEIN B-CELL REGULATOR OF IGH TRANSCRIPTION BRIGHT"/>
    <property type="match status" value="1"/>
</dbReference>
<evidence type="ECO:0000256" key="2">
    <source>
        <dbReference type="ARBA" id="ARBA00023163"/>
    </source>
</evidence>
<comment type="subcellular location">
    <subcellularLocation>
        <location evidence="4">Nucleus</location>
    </subcellularLocation>
</comment>
<evidence type="ECO:0000313" key="7">
    <source>
        <dbReference type="Proteomes" id="UP000289886"/>
    </source>
</evidence>
<accession>A0A444UI28</accession>
<dbReference type="GO" id="GO:0006357">
    <property type="term" value="P:regulation of transcription by RNA polymerase II"/>
    <property type="evidence" value="ECO:0007669"/>
    <property type="project" value="InterPro"/>
</dbReference>
<comment type="subunit">
    <text evidence="4">Homodimer.</text>
</comment>
<feature type="region of interest" description="Disordered" evidence="5">
    <location>
        <begin position="172"/>
        <end position="193"/>
    </location>
</feature>
<reference evidence="6 7" key="1">
    <citation type="submission" date="2019-01" db="EMBL/GenBank/DDBJ databases">
        <title>Draft Genome and Complete Hox-Cluster Characterization of the Sterlet Sturgeon (Acipenser ruthenus).</title>
        <authorList>
            <person name="Wei Q."/>
        </authorList>
    </citation>
    <scope>NUCLEOTIDE SEQUENCE [LARGE SCALE GENOMIC DNA]</scope>
    <source>
        <strain evidence="6">WHYD16114868_AA</strain>
        <tissue evidence="6">Blood</tissue>
    </source>
</reference>
<keyword evidence="2" id="KW-0804">Transcription</keyword>
<evidence type="ECO:0000256" key="5">
    <source>
        <dbReference type="SAM" id="MobiDB-lite"/>
    </source>
</evidence>
<keyword evidence="7" id="KW-1185">Reference proteome</keyword>
<gene>
    <name evidence="6" type="ORF">EOD39_13685</name>
</gene>
<dbReference type="Proteomes" id="UP000289886">
    <property type="component" value="Unassembled WGS sequence"/>
</dbReference>
<evidence type="ECO:0000256" key="3">
    <source>
        <dbReference type="ARBA" id="ARBA00023242"/>
    </source>
</evidence>
<dbReference type="PANTHER" id="PTHR15348:SF30">
    <property type="entry name" value="AT-RICH INTERACTIVE DOMAIN-CONTAINING PROTEIN 3"/>
    <property type="match status" value="1"/>
</dbReference>
<dbReference type="Gene3D" id="1.10.150.60">
    <property type="entry name" value="ARID DNA-binding domain"/>
    <property type="match status" value="2"/>
</dbReference>
<proteinExistence type="predicted"/>